<sequence length="40" mass="4579">MASYSIEQRAKRKQAVVFLLSFTKFSLYSLSAAQRLGRII</sequence>
<organism evidence="1 2">
    <name type="scientific">Bibersteinia trehalosi USDA-ARS-USMARC-189</name>
    <dbReference type="NCBI Taxonomy" id="1263831"/>
    <lineage>
        <taxon>Bacteria</taxon>
        <taxon>Pseudomonadati</taxon>
        <taxon>Pseudomonadota</taxon>
        <taxon>Gammaproteobacteria</taxon>
        <taxon>Pasteurellales</taxon>
        <taxon>Pasteurellaceae</taxon>
        <taxon>Bibersteinia</taxon>
    </lineage>
</organism>
<evidence type="ECO:0000313" key="2">
    <source>
        <dbReference type="Proteomes" id="UP000019092"/>
    </source>
</evidence>
<dbReference type="EMBL" id="CP006955">
    <property type="protein sequence ID" value="AHG83360.1"/>
    <property type="molecule type" value="Genomic_DNA"/>
</dbReference>
<protein>
    <submittedName>
        <fullName evidence="1">Uncharacterized protein</fullName>
    </submittedName>
</protein>
<keyword evidence="2" id="KW-1185">Reference proteome</keyword>
<evidence type="ECO:0000313" key="1">
    <source>
        <dbReference type="EMBL" id="AHG83360.1"/>
    </source>
</evidence>
<reference evidence="1 2" key="1">
    <citation type="submission" date="2013-12" db="EMBL/GenBank/DDBJ databases">
        <title>Annotation of the Bibersteinia trehalosi USDA-ARS-USMARC-189 complete genome.</title>
        <authorList>
            <person name="Harhay G.P."/>
            <person name="McVey S."/>
            <person name="Clawson M.L."/>
            <person name="Bono J."/>
            <person name="Heaton M.P."/>
            <person name="Chitko-Mckown C.G."/>
            <person name="Harhay D.M."/>
            <person name="Smith T.P.L."/>
        </authorList>
    </citation>
    <scope>NUCLEOTIDE SEQUENCE [LARGE SCALE GENOMIC DNA]</scope>
    <source>
        <strain evidence="1 2">USDA-ARS-USMARC-189</strain>
    </source>
</reference>
<accession>A0ABM5PBH5</accession>
<gene>
    <name evidence="1" type="ORF">F543_4960</name>
</gene>
<proteinExistence type="predicted"/>
<dbReference type="Proteomes" id="UP000019092">
    <property type="component" value="Chromosome"/>
</dbReference>
<name>A0ABM5PBH5_BIBTR</name>